<proteinExistence type="predicted"/>
<evidence type="ECO:0000313" key="2">
    <source>
        <dbReference type="Proteomes" id="UP000253201"/>
    </source>
</evidence>
<evidence type="ECO:0008006" key="3">
    <source>
        <dbReference type="Google" id="ProtNLM"/>
    </source>
</evidence>
<accession>A0ABX9G193</accession>
<gene>
    <name evidence="1" type="ORF">DFQ50_102486</name>
</gene>
<reference evidence="1 2" key="1">
    <citation type="submission" date="2018-06" db="EMBL/GenBank/DDBJ databases">
        <title>Genomic Encyclopedia of Type Strains, Phase IV (KMG-IV): sequencing the most valuable type-strain genomes for metagenomic binning, comparative biology and taxonomic classification.</title>
        <authorList>
            <person name="Goeker M."/>
        </authorList>
    </citation>
    <scope>NUCLEOTIDE SEQUENCE [LARGE SCALE GENOMIC DNA]</scope>
    <source>
        <strain evidence="1 2">DSM 27453</strain>
    </source>
</reference>
<dbReference type="Proteomes" id="UP000253201">
    <property type="component" value="Unassembled WGS sequence"/>
</dbReference>
<dbReference type="EMBL" id="QNRL01000002">
    <property type="protein sequence ID" value="RBP13733.1"/>
    <property type="molecule type" value="Genomic_DNA"/>
</dbReference>
<keyword evidence="2" id="KW-1185">Reference proteome</keyword>
<protein>
    <recommendedName>
        <fullName evidence="3">Regulatory LuxR family protein</fullName>
    </recommendedName>
</protein>
<comment type="caution">
    <text evidence="1">The sequence shown here is derived from an EMBL/GenBank/DDBJ whole genome shotgun (WGS) entry which is preliminary data.</text>
</comment>
<evidence type="ECO:0000313" key="1">
    <source>
        <dbReference type="EMBL" id="RBP13733.1"/>
    </source>
</evidence>
<dbReference type="RefSeq" id="WP_350437344.1">
    <property type="nucleotide sequence ID" value="NZ_JAGYXR010000152.1"/>
</dbReference>
<sequence length="208" mass="23894">MLSEVNLKKLSCITCPFNCEIKPTTSVRIAFCQSFCFSTWPEGSRYFALGITEGVLKKSHTWIYSGCVFVDFSISYFRSYLSRLWLDTLIETKLKIILVCDRHLQALANYWFKNDDNIFLILYPGEKIDAVAEKIKRKFLGHHAMSVRGEVLSRLEFNILHDLSAGQDCVVVAETFNLGIRSVYAAKQRVEKKMGADINDLFRYSYAV</sequence>
<name>A0ABX9G193_9ENTR</name>
<organism evidence="1 2">
    <name type="scientific">Pseudocitrobacter faecalis</name>
    <dbReference type="NCBI Taxonomy" id="1398493"/>
    <lineage>
        <taxon>Bacteria</taxon>
        <taxon>Pseudomonadati</taxon>
        <taxon>Pseudomonadota</taxon>
        <taxon>Gammaproteobacteria</taxon>
        <taxon>Enterobacterales</taxon>
        <taxon>Enterobacteriaceae</taxon>
        <taxon>Pseudocitrobacter</taxon>
    </lineage>
</organism>